<keyword evidence="3" id="KW-1185">Reference proteome</keyword>
<dbReference type="AlphaFoldDB" id="A0A3P7S047"/>
<name>A0A3P7S047_9FIRM</name>
<dbReference type="PANTHER" id="PTHR38032:SF1">
    <property type="entry name" value="RNA-BINDING PROTEIN KHPB N-TERMINAL DOMAIN-CONTAINING PROTEIN"/>
    <property type="match status" value="1"/>
</dbReference>
<sequence>MSKIIFADEYIQLEEEDQKVWMRQKKMGMTIMTFNNDVATTLPRLRITKFSALSAALRDGLTSTIEVGEWLPLVDIRMTNDGLIAEAIILMTPIEYETYDKEKLKGQMLLACKDANIIYGLNMALDYKNLMPLEKITVAEGRQPINGDDAKIRMYTIGEVVPKIVETGGVDHYELSVINRVNEGDWLGERLEPTPGIPGMTVTGQEIPPIPGHQEALVFDTNSVISVLNEEEGITTLYAKRNGAVVYTDNLISVQNAIRIDGDVGFATGNVDFDGFVEVNHTVDDNFTVIATENIQILGKMGIGAVSLIESRMGDIYVKGGIAGKHKAIIKAKKNIYTKFASDCTIICEGTVHIGFYAMNCDITAKEVILESPSSKIIGGVIRASVKVEASEIGGRAGIHTKIIVGGFDREKITQDYNMLSTAVELTKEKLDHYRKTYEAFGKREINQKDYKDYEETRHKYMTYKKRLANLYETQKNYISYLHTKGLGEVVAKKLIYPNVLIKLLDKQILVKDKSNLPVRYYYEDHEIKVI</sequence>
<dbReference type="KEGG" id="cbar:PATL70BA_2231"/>
<dbReference type="EMBL" id="LR130778">
    <property type="protein sequence ID" value="VDN48122.1"/>
    <property type="molecule type" value="Genomic_DNA"/>
</dbReference>
<protein>
    <recommendedName>
        <fullName evidence="1">Flagellar Assembly Protein A N-terminal region domain-containing protein</fullName>
    </recommendedName>
</protein>
<accession>A0A3P7S047</accession>
<dbReference type="Pfam" id="PF03961">
    <property type="entry name" value="FapA"/>
    <property type="match status" value="1"/>
</dbReference>
<dbReference type="OrthoDB" id="1279at2"/>
<dbReference type="InterPro" id="IPR005646">
    <property type="entry name" value="FapA"/>
</dbReference>
<dbReference type="Proteomes" id="UP000279029">
    <property type="component" value="Chromosome"/>
</dbReference>
<dbReference type="PANTHER" id="PTHR38032">
    <property type="entry name" value="POLYMERASE-RELATED"/>
    <property type="match status" value="1"/>
</dbReference>
<proteinExistence type="predicted"/>
<feature type="domain" description="Flagellar Assembly Protein A N-terminal region" evidence="1">
    <location>
        <begin position="76"/>
        <end position="250"/>
    </location>
</feature>
<dbReference type="InterPro" id="IPR046865">
    <property type="entry name" value="FapA_b_solenoid"/>
</dbReference>
<dbReference type="InterPro" id="IPR046866">
    <property type="entry name" value="FapA_N"/>
</dbReference>
<reference evidence="2 3" key="1">
    <citation type="submission" date="2018-09" db="EMBL/GenBank/DDBJ databases">
        <authorList>
            <person name="Postec A."/>
        </authorList>
    </citation>
    <scope>NUCLEOTIDE SEQUENCE [LARGE SCALE GENOMIC DNA]</scope>
    <source>
        <strain evidence="2">70B-A</strain>
    </source>
</reference>
<organism evidence="2 3">
    <name type="scientific">Petrocella atlantisensis</name>
    <dbReference type="NCBI Taxonomy" id="2173034"/>
    <lineage>
        <taxon>Bacteria</taxon>
        <taxon>Bacillati</taxon>
        <taxon>Bacillota</taxon>
        <taxon>Clostridia</taxon>
        <taxon>Lachnospirales</taxon>
        <taxon>Vallitaleaceae</taxon>
        <taxon>Petrocella</taxon>
    </lineage>
</organism>
<dbReference type="Pfam" id="PF20250">
    <property type="entry name" value="FapA_N"/>
    <property type="match status" value="1"/>
</dbReference>
<evidence type="ECO:0000259" key="1">
    <source>
        <dbReference type="Pfam" id="PF20250"/>
    </source>
</evidence>
<gene>
    <name evidence="2" type="ORF">PATL70BA_2231</name>
</gene>
<dbReference type="RefSeq" id="WP_125137304.1">
    <property type="nucleotide sequence ID" value="NZ_LR130778.1"/>
</dbReference>
<evidence type="ECO:0000313" key="2">
    <source>
        <dbReference type="EMBL" id="VDN48122.1"/>
    </source>
</evidence>
<evidence type="ECO:0000313" key="3">
    <source>
        <dbReference type="Proteomes" id="UP000279029"/>
    </source>
</evidence>